<dbReference type="RefSeq" id="WP_058931191.1">
    <property type="nucleotide sequence ID" value="NZ_CP013747.1"/>
</dbReference>
<reference evidence="2 3" key="1">
    <citation type="submission" date="2015-12" db="EMBL/GenBank/DDBJ databases">
        <authorList>
            <person name="Shamseldin A."/>
            <person name="Moawad H."/>
            <person name="Abd El-Rahim W.M."/>
            <person name="Sadowsky M.J."/>
        </authorList>
    </citation>
    <scope>NUCLEOTIDE SEQUENCE [LARGE SCALE GENOMIC DNA]</scope>
    <source>
        <strain evidence="2 3">Ar51</strain>
    </source>
</reference>
<name>A0A0U3QP11_9MICC</name>
<organism evidence="2">
    <name type="scientific">Pseudarthrobacter sulfonivorans</name>
    <dbReference type="NCBI Taxonomy" id="121292"/>
    <lineage>
        <taxon>Bacteria</taxon>
        <taxon>Bacillati</taxon>
        <taxon>Actinomycetota</taxon>
        <taxon>Actinomycetes</taxon>
        <taxon>Micrococcales</taxon>
        <taxon>Micrococcaceae</taxon>
        <taxon>Pseudarthrobacter</taxon>
    </lineage>
</organism>
<dbReference type="EMBL" id="CP013747">
    <property type="protein sequence ID" value="ALV42068.1"/>
    <property type="molecule type" value="Genomic_DNA"/>
</dbReference>
<feature type="signal peptide" evidence="1">
    <location>
        <begin position="1"/>
        <end position="28"/>
    </location>
</feature>
<keyword evidence="1" id="KW-0732">Signal</keyword>
<protein>
    <submittedName>
        <fullName evidence="2">Uncharacterized protein</fullName>
    </submittedName>
</protein>
<accession>A0A0U3QP11</accession>
<dbReference type="Proteomes" id="UP000065151">
    <property type="component" value="Chromosome"/>
</dbReference>
<dbReference type="KEGG" id="psul:AU252_13620"/>
<feature type="chain" id="PRO_5038432765" evidence="1">
    <location>
        <begin position="29"/>
        <end position="199"/>
    </location>
</feature>
<proteinExistence type="predicted"/>
<evidence type="ECO:0000256" key="1">
    <source>
        <dbReference type="SAM" id="SignalP"/>
    </source>
</evidence>
<evidence type="ECO:0000313" key="3">
    <source>
        <dbReference type="Proteomes" id="UP000065151"/>
    </source>
</evidence>
<dbReference type="AlphaFoldDB" id="A0A0U3QP11"/>
<evidence type="ECO:0000313" key="2">
    <source>
        <dbReference type="EMBL" id="ALV42068.1"/>
    </source>
</evidence>
<sequence length="199" mass="21316">MKHKVLATLGAVISVIGISIASAAPALAARPLEHDHFTDSSSAIAQEEFPGFCAGIVDFPVRHDRHAEGMFLFVHHGDGLAYGGGPIRSTDVWTNTLNEQTYTITESGQARDHKITDNGDGTLTVEIAVSGVQKVYGPDGKRLFMDTGTFRFEILIDHGGTPADPSDDEFIRDLGETASHGQADTAGRDFCEDLVTFIG</sequence>
<gene>
    <name evidence="2" type="ORF">AU252_13620</name>
</gene>